<dbReference type="Proteomes" id="UP000031586">
    <property type="component" value="Unassembled WGS sequence"/>
</dbReference>
<gene>
    <name evidence="1" type="ORF">H735_06285</name>
</gene>
<dbReference type="EMBL" id="JPRD01000011">
    <property type="protein sequence ID" value="KIF53992.1"/>
    <property type="molecule type" value="Genomic_DNA"/>
</dbReference>
<name>A0A0C1WCE9_9VIBR</name>
<reference evidence="1 2" key="1">
    <citation type="submission" date="2014-07" db="EMBL/GenBank/DDBJ databases">
        <title>Unique and conserved regions in Vibrio harveyi and related species in comparison with the shrimp pathogen Vibrio harveyi CAIM 1792.</title>
        <authorList>
            <person name="Espinoza-Valles I."/>
            <person name="Vora G."/>
            <person name="Leekitcharoenphon P."/>
            <person name="Ussery D."/>
            <person name="Hoj L."/>
            <person name="Gomez-Gil B."/>
        </authorList>
    </citation>
    <scope>NUCLEOTIDE SEQUENCE [LARGE SCALE GENOMIC DNA]</scope>
    <source>
        <strain evidence="2">CAIM 1854 / LMG 25443</strain>
    </source>
</reference>
<dbReference type="RefSeq" id="WP_009705841.1">
    <property type="nucleotide sequence ID" value="NZ_BAOH01000009.1"/>
</dbReference>
<evidence type="ECO:0000313" key="2">
    <source>
        <dbReference type="Proteomes" id="UP000031586"/>
    </source>
</evidence>
<protein>
    <submittedName>
        <fullName evidence="1">Uncharacterized protein</fullName>
    </submittedName>
</protein>
<dbReference type="PATRIC" id="fig|1229493.5.peg.320"/>
<organism evidence="1 2">
    <name type="scientific">Vibrio owensii CAIM 1854 = LMG 25443</name>
    <dbReference type="NCBI Taxonomy" id="1229493"/>
    <lineage>
        <taxon>Bacteria</taxon>
        <taxon>Pseudomonadati</taxon>
        <taxon>Pseudomonadota</taxon>
        <taxon>Gammaproteobacteria</taxon>
        <taxon>Vibrionales</taxon>
        <taxon>Vibrionaceae</taxon>
        <taxon>Vibrio</taxon>
    </lineage>
</organism>
<evidence type="ECO:0000313" key="1">
    <source>
        <dbReference type="EMBL" id="KIF53992.1"/>
    </source>
</evidence>
<accession>A0A0C1WCE9</accession>
<sequence length="128" mass="14444">MKKIRYPFDLHGTLSIRYRDKVNPIFLDTDEENQSIIDIDDFAVRAFSYDAEDRLLKISLQKAVNLTEISDCGSVFTGVELEQNNIKLDLVYCLYNAGIISSSISYPLDDASPIESIAVSKPLTLHLK</sequence>
<dbReference type="AlphaFoldDB" id="A0A0C1WCE9"/>
<comment type="caution">
    <text evidence="1">The sequence shown here is derived from an EMBL/GenBank/DDBJ whole genome shotgun (WGS) entry which is preliminary data.</text>
</comment>
<proteinExistence type="predicted"/>